<organism evidence="2 3">
    <name type="scientific">Enterococcus pallens ATCC BAA-351</name>
    <dbReference type="NCBI Taxonomy" id="1158607"/>
    <lineage>
        <taxon>Bacteria</taxon>
        <taxon>Bacillati</taxon>
        <taxon>Bacillota</taxon>
        <taxon>Bacilli</taxon>
        <taxon>Lactobacillales</taxon>
        <taxon>Enterococcaceae</taxon>
        <taxon>Enterococcus</taxon>
    </lineage>
</organism>
<sequence length="72" mass="8166">MFFSLVVVLIIFILLICLSFPWAVKQWRATKDIKATTILFLLMKYVFLLLGILALTYIIAVVLLGAMGHLSH</sequence>
<keyword evidence="1" id="KW-1133">Transmembrane helix</keyword>
<accession>R2QEM7</accession>
<dbReference type="EMBL" id="AJAQ01000016">
    <property type="protein sequence ID" value="EOH93703.1"/>
    <property type="molecule type" value="Genomic_DNA"/>
</dbReference>
<dbReference type="HOGENOM" id="CLU_2716188_0_0_9"/>
<dbReference type="Proteomes" id="UP000013782">
    <property type="component" value="Unassembled WGS sequence"/>
</dbReference>
<name>R2QEM7_9ENTE</name>
<keyword evidence="3" id="KW-1185">Reference proteome</keyword>
<dbReference type="RefSeq" id="WP_010757389.1">
    <property type="nucleotide sequence ID" value="NZ_ASWD01000001.1"/>
</dbReference>
<comment type="caution">
    <text evidence="2">The sequence shown here is derived from an EMBL/GenBank/DDBJ whole genome shotgun (WGS) entry which is preliminary data.</text>
</comment>
<proteinExistence type="predicted"/>
<keyword evidence="1" id="KW-0472">Membrane</keyword>
<evidence type="ECO:0000313" key="2">
    <source>
        <dbReference type="EMBL" id="EOH93703.1"/>
    </source>
</evidence>
<evidence type="ECO:0000256" key="1">
    <source>
        <dbReference type="SAM" id="Phobius"/>
    </source>
</evidence>
<dbReference type="PATRIC" id="fig|1158607.3.peg.2375"/>
<dbReference type="AlphaFoldDB" id="R2QEM7"/>
<gene>
    <name evidence="2" type="ORF">UAU_02399</name>
</gene>
<reference evidence="2 3" key="1">
    <citation type="submission" date="2013-02" db="EMBL/GenBank/DDBJ databases">
        <title>The Genome Sequence of Enterococcus pallens BAA-351.</title>
        <authorList>
            <consortium name="The Broad Institute Genome Sequencing Platform"/>
            <consortium name="The Broad Institute Genome Sequencing Center for Infectious Disease"/>
            <person name="Earl A.M."/>
            <person name="Gilmore M.S."/>
            <person name="Lebreton F."/>
            <person name="Walker B."/>
            <person name="Young S.K."/>
            <person name="Zeng Q."/>
            <person name="Gargeya S."/>
            <person name="Fitzgerald M."/>
            <person name="Haas B."/>
            <person name="Abouelleil A."/>
            <person name="Alvarado L."/>
            <person name="Arachchi H.M."/>
            <person name="Berlin A.M."/>
            <person name="Chapman S.B."/>
            <person name="Dewar J."/>
            <person name="Goldberg J."/>
            <person name="Griggs A."/>
            <person name="Gujja S."/>
            <person name="Hansen M."/>
            <person name="Howarth C."/>
            <person name="Imamovic A."/>
            <person name="Larimer J."/>
            <person name="McCowan C."/>
            <person name="Murphy C."/>
            <person name="Neiman D."/>
            <person name="Pearson M."/>
            <person name="Priest M."/>
            <person name="Roberts A."/>
            <person name="Saif S."/>
            <person name="Shea T."/>
            <person name="Sisk P."/>
            <person name="Sykes S."/>
            <person name="Wortman J."/>
            <person name="Nusbaum C."/>
            <person name="Birren B."/>
        </authorList>
    </citation>
    <scope>NUCLEOTIDE SEQUENCE [LARGE SCALE GENOMIC DNA]</scope>
    <source>
        <strain evidence="2 3">ATCC BAA-351</strain>
    </source>
</reference>
<evidence type="ECO:0000313" key="3">
    <source>
        <dbReference type="Proteomes" id="UP000013782"/>
    </source>
</evidence>
<keyword evidence="1" id="KW-0812">Transmembrane</keyword>
<feature type="transmembrane region" description="Helical" evidence="1">
    <location>
        <begin position="6"/>
        <end position="24"/>
    </location>
</feature>
<protein>
    <submittedName>
        <fullName evidence="2">Uncharacterized protein</fullName>
    </submittedName>
</protein>
<feature type="transmembrane region" description="Helical" evidence="1">
    <location>
        <begin position="45"/>
        <end position="67"/>
    </location>
</feature>